<dbReference type="Pfam" id="PF07592">
    <property type="entry name" value="DDE_Tnp_ISAZ013"/>
    <property type="match status" value="2"/>
</dbReference>
<dbReference type="InterPro" id="IPR011518">
    <property type="entry name" value="Transposase_36"/>
</dbReference>
<sequence>MSTIEALKTKIEALIPYMDEKPRGLWAASEALVLGSEGIKTVTFATGLSSNRIRAGTKELKISAPSQKEVKLEINSTDGVRKAGGGRKKITDTDPSLMENLDAFIEPVTRVEPCSPLRWTSKSTSKLARALKELGSKTIVRTVAKLFHKLGYSLQSNQKTKEELSHRDRESQFQYINEKVKDFQHRNQPVVSVDTKKRELIGNYKNSGAEWPRKGEPVQVLVHVRLGKTELQKLATETGLLIRVAHLPPGTSKWNKIEHRRFCHIRENWRGRPLINREVAVNLISNTTTSKGLKLQANLDEAEYPIGKKISDKDLKWNSSILPNID</sequence>
<protein>
    <submittedName>
        <fullName evidence="1">ISAzo13 family transposase</fullName>
    </submittedName>
</protein>
<dbReference type="AlphaFoldDB" id="A0A551Y428"/>
<organism evidence="1 2">
    <name type="scientific">Microcystis aeruginosa Ma_QC_C_20070703_M131</name>
    <dbReference type="NCBI Taxonomy" id="2486263"/>
    <lineage>
        <taxon>Bacteria</taxon>
        <taxon>Bacillati</taxon>
        <taxon>Cyanobacteriota</taxon>
        <taxon>Cyanophyceae</taxon>
        <taxon>Oscillatoriophycideae</taxon>
        <taxon>Chroococcales</taxon>
        <taxon>Microcystaceae</taxon>
        <taxon>Microcystis</taxon>
    </lineage>
</organism>
<dbReference type="EMBL" id="SFCA01000094">
    <property type="protein sequence ID" value="TRT55716.1"/>
    <property type="molecule type" value="Genomic_DNA"/>
</dbReference>
<reference evidence="1 2" key="1">
    <citation type="submission" date="2019-01" db="EMBL/GenBank/DDBJ databases">
        <title>Coherence of Microcystis species and biogeography revealed through population genomics.</title>
        <authorList>
            <person name="Perez-Carrascal O.M."/>
            <person name="Terrat Y."/>
            <person name="Giani A."/>
            <person name="Fortin N."/>
            <person name="Tromas N."/>
            <person name="Shapiro B.J."/>
        </authorList>
    </citation>
    <scope>NUCLEOTIDE SEQUENCE [LARGE SCALE GENOMIC DNA]</scope>
    <source>
        <strain evidence="1">Ma_QC_C_20070703_M131</strain>
    </source>
</reference>
<accession>A0A551Y428</accession>
<dbReference type="NCBIfam" id="NF033519">
    <property type="entry name" value="transpos_ISAzo13"/>
    <property type="match status" value="1"/>
</dbReference>
<dbReference type="Proteomes" id="UP000316443">
    <property type="component" value="Unassembled WGS sequence"/>
</dbReference>
<gene>
    <name evidence="1" type="ORF">EWV85_08890</name>
</gene>
<proteinExistence type="predicted"/>
<evidence type="ECO:0000313" key="1">
    <source>
        <dbReference type="EMBL" id="TRT55716.1"/>
    </source>
</evidence>
<evidence type="ECO:0000313" key="2">
    <source>
        <dbReference type="Proteomes" id="UP000316443"/>
    </source>
</evidence>
<name>A0A551Y428_MICAE</name>
<comment type="caution">
    <text evidence="1">The sequence shown here is derived from an EMBL/GenBank/DDBJ whole genome shotgun (WGS) entry which is preliminary data.</text>
</comment>